<dbReference type="SUPFAM" id="SSF81653">
    <property type="entry name" value="Calcium ATPase, transduction domain A"/>
    <property type="match status" value="1"/>
</dbReference>
<feature type="domain" description="HMA" evidence="17">
    <location>
        <begin position="222"/>
        <end position="288"/>
    </location>
</feature>
<evidence type="ECO:0000256" key="14">
    <source>
        <dbReference type="ARBA" id="ARBA00023136"/>
    </source>
</evidence>
<dbReference type="NCBIfam" id="TIGR00003">
    <property type="entry name" value="copper ion binding protein"/>
    <property type="match status" value="5"/>
</dbReference>
<dbReference type="PROSITE" id="PS00154">
    <property type="entry name" value="ATPASE_E1_E2"/>
    <property type="match status" value="1"/>
</dbReference>
<dbReference type="Proteomes" id="UP000225706">
    <property type="component" value="Unassembled WGS sequence"/>
</dbReference>
<dbReference type="PANTHER" id="PTHR46594">
    <property type="entry name" value="P-TYPE CATION-TRANSPORTING ATPASE"/>
    <property type="match status" value="1"/>
</dbReference>
<dbReference type="NCBIfam" id="TIGR01494">
    <property type="entry name" value="ATPase_P-type"/>
    <property type="match status" value="2"/>
</dbReference>
<feature type="transmembrane region" description="Helical" evidence="15">
    <location>
        <begin position="581"/>
        <end position="601"/>
    </location>
</feature>
<sequence length="1393" mass="150252">MSSEQYLDNKVAIKDKAGKISFPEVKEDISKLSDDEPRVAYIGIEGMHCNSCIKNIEGNISVLSGVKKIEVSLEEKEGKIMYSPKQTNGKELATAIEEMGFETSLKRIVDVLTQHEISLSEDGKMDNKEIESLENCCKNSNSEIKISVKGMTCHSCVKTIEQGMSDQPGVQAVNVSLKNEEAVITYDASLTDPGKLREAIDDMGFDASLSSSPSPPLTNDVQAVMINIDGMTCNSCVQTIEKNISQLDGIQSISVSLAAKTAQVRYSPGKITAEQAREAIEDMGFDASLIGDGVCSVDKDVRTAMISVEGMTCMSCVKTIEGTMSSKPGVQSIKVSLTDKQAAIEYDEAVTTPEDLRAGIEDMGFDATLSEDGETTKNEEGSVAVNHDFTGDWEVTFSNVETMRSRESLGEEDVEKIYLHITGMTCASCVGSIEKGLMKKKGIKSVLVGLLAQKAEVKFDKKGISPEEIICHVKGLGFGCDLMDQGGQGEGTVDINITGMTCSSCVHLIESNLTKRKGILKASVALATSSGRFVYDTETTGPRDIIEAIESLGFGASMDNNDKKRDRIDHSKEISKWRRSFLFSLIFGVPTFVIFITYVILDEFEKRPNQMVLPGLSLENLLMFILCTPVQIFGGQYFYVTAYKALKHRTTNMDVLIMLATSIAYVYSIIVVTVAMSEQSNHSPMTFFDTPPMLLVFISLGRWMEHVAKGKTSEALAKLLSLQPSDALLVQLAPGTMNVVSEKVIHVDLVQRGDVLKVVPGAKIPVDCKVLQGTSTTDESLITGESMPVIKKPGDSVIGGTINQNGSLLVEATHVGQDTTLAQIVKLVEEAQTSKAPIQKFADKLSAYFVPTVVMISIVTWIIWLVIGFVDITVLRKTFNPNLDNKTEFVIAFAFQIGITVLAIACPCALGLATPTAVMVGTGIGAQNGILIKGGEPLETAHKVNAVVFDKTGTLTHGSPEVVKTALFVKPAQCSLEMLLALTGTAENHSEHPIGVAITNYAKQELQTETLGQCTEFKAVPGYGLTCTVSGVEGIIKPKTVKDKNRKNQTVKISGVVVDESADAASTSVITGSDNAEIQAMEESEAAKELTKYKVLIGNREWMQQNGLEVTDEMEDAMQEHEEKGHTAVLISINGVLVAMMAVADTVKHEAQATVATLKRMGIRVVLLTGDNKKTAFAIAKQVGIQQVFAEVLPSHKVEKIRSLQDKGFIVAMVGDGVNDSPALAQAHVGIAIGTGTDVAVEAADVVLIKSDLMDVAVAIDLSRVTVRRIYINFCFALIYNMIGIPLAAGAFEPLGVVMKPWMASIAMAASSVSVVGSSLMLKLYKKPEADEGVMGSRNPFSSGYTQLNTAPNDSLDSQAESGFSNKKFRRKSRNNSQNPVELRSMSFIADDA</sequence>
<dbReference type="SUPFAM" id="SSF55008">
    <property type="entry name" value="HMA, heavy metal-associated domain"/>
    <property type="match status" value="6"/>
</dbReference>
<dbReference type="Gene3D" id="3.40.50.1000">
    <property type="entry name" value="HAD superfamily/HAD-like"/>
    <property type="match status" value="1"/>
</dbReference>
<evidence type="ECO:0000256" key="16">
    <source>
        <dbReference type="SAM" id="MobiDB-lite"/>
    </source>
</evidence>
<dbReference type="FunFam" id="3.40.50.1000:FF:000031">
    <property type="entry name" value="Probable copper-transporting ATPase HMA5"/>
    <property type="match status" value="1"/>
</dbReference>
<dbReference type="Pfam" id="PF00702">
    <property type="entry name" value="Hydrolase"/>
    <property type="match status" value="1"/>
</dbReference>
<keyword evidence="14 15" id="KW-0472">Membrane</keyword>
<keyword evidence="11 15" id="KW-1133">Transmembrane helix</keyword>
<dbReference type="FunFam" id="3.40.1110.10:FF:000023">
    <property type="entry name" value="Copper-transporting ATPase 1, putative"/>
    <property type="match status" value="1"/>
</dbReference>
<dbReference type="Gene3D" id="3.40.1110.10">
    <property type="entry name" value="Calcium-transporting ATPase, cytoplasmic domain N"/>
    <property type="match status" value="1"/>
</dbReference>
<dbReference type="SFLD" id="SFLDS00003">
    <property type="entry name" value="Haloacid_Dehalogenase"/>
    <property type="match status" value="1"/>
</dbReference>
<evidence type="ECO:0000256" key="8">
    <source>
        <dbReference type="ARBA" id="ARBA00022796"/>
    </source>
</evidence>
<evidence type="ECO:0000256" key="11">
    <source>
        <dbReference type="ARBA" id="ARBA00022989"/>
    </source>
</evidence>
<dbReference type="GO" id="GO:0140581">
    <property type="term" value="F:P-type monovalent copper transporter activity"/>
    <property type="evidence" value="ECO:0007669"/>
    <property type="project" value="UniProtKB-EC"/>
</dbReference>
<dbReference type="SUPFAM" id="SSF56784">
    <property type="entry name" value="HAD-like"/>
    <property type="match status" value="1"/>
</dbReference>
<keyword evidence="10" id="KW-1278">Translocase</keyword>
<dbReference type="Pfam" id="PF00122">
    <property type="entry name" value="E1-E2_ATPase"/>
    <property type="match status" value="1"/>
</dbReference>
<dbReference type="InterPro" id="IPR059000">
    <property type="entry name" value="ATPase_P-type_domA"/>
</dbReference>
<dbReference type="GO" id="GO:0016887">
    <property type="term" value="F:ATP hydrolysis activity"/>
    <property type="evidence" value="ECO:0007669"/>
    <property type="project" value="InterPro"/>
</dbReference>
<dbReference type="InterPro" id="IPR044492">
    <property type="entry name" value="P_typ_ATPase_HD_dom"/>
</dbReference>
<dbReference type="InterPro" id="IPR018303">
    <property type="entry name" value="ATPase_P-typ_P_site"/>
</dbReference>
<evidence type="ECO:0000256" key="9">
    <source>
        <dbReference type="ARBA" id="ARBA00022840"/>
    </source>
</evidence>
<dbReference type="OrthoDB" id="432719at2759"/>
<feature type="domain" description="HMA" evidence="17">
    <location>
        <begin position="38"/>
        <end position="104"/>
    </location>
</feature>
<protein>
    <recommendedName>
        <fullName evidence="2">P-type Cu(+) transporter</fullName>
        <ecNumber evidence="2">7.2.2.8</ecNumber>
    </recommendedName>
</protein>
<dbReference type="InterPro" id="IPR023298">
    <property type="entry name" value="ATPase_P-typ_TM_dom_sf"/>
</dbReference>
<keyword evidence="5 15" id="KW-0479">Metal-binding</keyword>
<keyword evidence="7 15" id="KW-0547">Nucleotide-binding</keyword>
<dbReference type="Gene3D" id="2.70.150.10">
    <property type="entry name" value="Calcium-transporting ATPase, cytoplasmic transduction domain A"/>
    <property type="match status" value="1"/>
</dbReference>
<dbReference type="NCBIfam" id="TIGR01525">
    <property type="entry name" value="ATPase-IB_hvy"/>
    <property type="match status" value="1"/>
</dbReference>
<comment type="similarity">
    <text evidence="15">Belongs to the cation transport ATPase (P-type) (TC 3.A.3) family. Type IB subfamily.</text>
</comment>
<evidence type="ECO:0000259" key="17">
    <source>
        <dbReference type="PROSITE" id="PS50846"/>
    </source>
</evidence>
<feature type="compositionally biased region" description="Polar residues" evidence="16">
    <location>
        <begin position="1347"/>
        <end position="1365"/>
    </location>
</feature>
<evidence type="ECO:0000256" key="7">
    <source>
        <dbReference type="ARBA" id="ARBA00022741"/>
    </source>
</evidence>
<feature type="transmembrane region" description="Helical" evidence="15">
    <location>
        <begin position="682"/>
        <end position="701"/>
    </location>
</feature>
<evidence type="ECO:0000256" key="12">
    <source>
        <dbReference type="ARBA" id="ARBA00023008"/>
    </source>
</evidence>
<dbReference type="GO" id="GO:0005507">
    <property type="term" value="F:copper ion binding"/>
    <property type="evidence" value="ECO:0007669"/>
    <property type="project" value="InterPro"/>
</dbReference>
<dbReference type="CDD" id="cd00371">
    <property type="entry name" value="HMA"/>
    <property type="match status" value="6"/>
</dbReference>
<feature type="domain" description="HMA" evidence="17">
    <location>
        <begin position="142"/>
        <end position="208"/>
    </location>
</feature>
<accession>A0A2B4RST5</accession>
<keyword evidence="13" id="KW-0406">Ion transport</keyword>
<dbReference type="GO" id="GO:0005524">
    <property type="term" value="F:ATP binding"/>
    <property type="evidence" value="ECO:0007669"/>
    <property type="project" value="UniProtKB-UniRule"/>
</dbReference>
<feature type="domain" description="HMA" evidence="17">
    <location>
        <begin position="415"/>
        <end position="481"/>
    </location>
</feature>
<organism evidence="18 19">
    <name type="scientific">Stylophora pistillata</name>
    <name type="common">Smooth cauliflower coral</name>
    <dbReference type="NCBI Taxonomy" id="50429"/>
    <lineage>
        <taxon>Eukaryota</taxon>
        <taxon>Metazoa</taxon>
        <taxon>Cnidaria</taxon>
        <taxon>Anthozoa</taxon>
        <taxon>Hexacorallia</taxon>
        <taxon>Scleractinia</taxon>
        <taxon>Astrocoeniina</taxon>
        <taxon>Pocilloporidae</taxon>
        <taxon>Stylophora</taxon>
    </lineage>
</organism>
<dbReference type="InterPro" id="IPR023299">
    <property type="entry name" value="ATPase_P-typ_cyto_dom_N"/>
</dbReference>
<dbReference type="STRING" id="50429.A0A2B4RST5"/>
<evidence type="ECO:0000256" key="6">
    <source>
        <dbReference type="ARBA" id="ARBA00022737"/>
    </source>
</evidence>
<proteinExistence type="inferred from homology"/>
<dbReference type="InterPro" id="IPR006121">
    <property type="entry name" value="HMA_dom"/>
</dbReference>
<dbReference type="SFLD" id="SFLDF00027">
    <property type="entry name" value="p-type_atpase"/>
    <property type="match status" value="1"/>
</dbReference>
<name>A0A2B4RST5_STYPI</name>
<dbReference type="EC" id="7.2.2.8" evidence="2"/>
<dbReference type="FunFam" id="2.70.150.10:FF:000002">
    <property type="entry name" value="Copper-transporting ATPase 1, putative"/>
    <property type="match status" value="1"/>
</dbReference>
<keyword evidence="3" id="KW-0813">Transport</keyword>
<keyword evidence="12" id="KW-0186">Copper</keyword>
<evidence type="ECO:0000256" key="4">
    <source>
        <dbReference type="ARBA" id="ARBA00022692"/>
    </source>
</evidence>
<dbReference type="SFLD" id="SFLDG00002">
    <property type="entry name" value="C1.7:_P-type_atpase_like"/>
    <property type="match status" value="1"/>
</dbReference>
<feature type="transmembrane region" description="Helical" evidence="15">
    <location>
        <begin position="621"/>
        <end position="643"/>
    </location>
</feature>
<keyword evidence="19" id="KW-1185">Reference proteome</keyword>
<feature type="transmembrane region" description="Helical" evidence="15">
    <location>
        <begin position="845"/>
        <end position="869"/>
    </location>
</feature>
<dbReference type="GO" id="GO:0016020">
    <property type="term" value="C:membrane"/>
    <property type="evidence" value="ECO:0007669"/>
    <property type="project" value="UniProtKB-SubCell"/>
</dbReference>
<evidence type="ECO:0000256" key="2">
    <source>
        <dbReference type="ARBA" id="ARBA00012517"/>
    </source>
</evidence>
<reference evidence="19" key="1">
    <citation type="journal article" date="2017" name="bioRxiv">
        <title>Comparative analysis of the genomes of Stylophora pistillata and Acropora digitifera provides evidence for extensive differences between species of corals.</title>
        <authorList>
            <person name="Voolstra C.R."/>
            <person name="Li Y."/>
            <person name="Liew Y.J."/>
            <person name="Baumgarten S."/>
            <person name="Zoccola D."/>
            <person name="Flot J.-F."/>
            <person name="Tambutte S."/>
            <person name="Allemand D."/>
            <person name="Aranda M."/>
        </authorList>
    </citation>
    <scope>NUCLEOTIDE SEQUENCE [LARGE SCALE GENOMIC DNA]</scope>
</reference>
<dbReference type="Gene3D" id="3.30.70.100">
    <property type="match status" value="6"/>
</dbReference>
<dbReference type="InterPro" id="IPR027256">
    <property type="entry name" value="P-typ_ATPase_IB"/>
</dbReference>
<feature type="transmembrane region" description="Helical" evidence="15">
    <location>
        <begin position="1270"/>
        <end position="1290"/>
    </location>
</feature>
<feature type="domain" description="HMA" evidence="17">
    <location>
        <begin position="302"/>
        <end position="368"/>
    </location>
</feature>
<dbReference type="InterPro" id="IPR023214">
    <property type="entry name" value="HAD_sf"/>
</dbReference>
<evidence type="ECO:0000256" key="5">
    <source>
        <dbReference type="ARBA" id="ARBA00022723"/>
    </source>
</evidence>
<feature type="transmembrane region" description="Helical" evidence="15">
    <location>
        <begin position="889"/>
        <end position="913"/>
    </location>
</feature>
<comment type="caution">
    <text evidence="18">The sequence shown here is derived from an EMBL/GenBank/DDBJ whole genome shotgun (WGS) entry which is preliminary data.</text>
</comment>
<evidence type="ECO:0000313" key="18">
    <source>
        <dbReference type="EMBL" id="PFX21494.1"/>
    </source>
</evidence>
<evidence type="ECO:0000256" key="10">
    <source>
        <dbReference type="ARBA" id="ARBA00022967"/>
    </source>
</evidence>
<dbReference type="InterPro" id="IPR008250">
    <property type="entry name" value="ATPase_P-typ_transduc_dom_A_sf"/>
</dbReference>
<keyword evidence="9 15" id="KW-0067">ATP-binding</keyword>
<feature type="domain" description="HMA" evidence="17">
    <location>
        <begin position="491"/>
        <end position="557"/>
    </location>
</feature>
<evidence type="ECO:0000256" key="1">
    <source>
        <dbReference type="ARBA" id="ARBA00004166"/>
    </source>
</evidence>
<dbReference type="PANTHER" id="PTHR46594:SF4">
    <property type="entry name" value="P-TYPE CATION-TRANSPORTING ATPASE"/>
    <property type="match status" value="1"/>
</dbReference>
<evidence type="ECO:0000256" key="15">
    <source>
        <dbReference type="RuleBase" id="RU362081"/>
    </source>
</evidence>
<dbReference type="Pfam" id="PF00403">
    <property type="entry name" value="HMA"/>
    <property type="match status" value="6"/>
</dbReference>
<feature type="transmembrane region" description="Helical" evidence="15">
    <location>
        <begin position="1302"/>
        <end position="1322"/>
    </location>
</feature>
<dbReference type="InterPro" id="IPR001757">
    <property type="entry name" value="P_typ_ATPase"/>
</dbReference>
<dbReference type="PRINTS" id="PR00942">
    <property type="entry name" value="CUATPASEI"/>
</dbReference>
<dbReference type="SUPFAM" id="SSF81665">
    <property type="entry name" value="Calcium ATPase, transmembrane domain M"/>
    <property type="match status" value="1"/>
</dbReference>
<feature type="transmembrane region" description="Helical" evidence="15">
    <location>
        <begin position="655"/>
        <end position="676"/>
    </location>
</feature>
<evidence type="ECO:0000313" key="19">
    <source>
        <dbReference type="Proteomes" id="UP000225706"/>
    </source>
</evidence>
<keyword evidence="4 15" id="KW-0812">Transmembrane</keyword>
<evidence type="ECO:0000256" key="3">
    <source>
        <dbReference type="ARBA" id="ARBA00022448"/>
    </source>
</evidence>
<dbReference type="PROSITE" id="PS01047">
    <property type="entry name" value="HMA_1"/>
    <property type="match status" value="4"/>
</dbReference>
<dbReference type="SUPFAM" id="SSF81660">
    <property type="entry name" value="Metal cation-transporting ATPase, ATP-binding domain N"/>
    <property type="match status" value="1"/>
</dbReference>
<feature type="region of interest" description="Disordered" evidence="16">
    <location>
        <begin position="1347"/>
        <end position="1393"/>
    </location>
</feature>
<dbReference type="EMBL" id="LSMT01000274">
    <property type="protein sequence ID" value="PFX21494.1"/>
    <property type="molecule type" value="Genomic_DNA"/>
</dbReference>
<gene>
    <name evidence="18" type="primary">ATP7B</name>
    <name evidence="18" type="ORF">AWC38_SpisGene14010</name>
</gene>
<dbReference type="InterPro" id="IPR006122">
    <property type="entry name" value="HMA_Cu_ion-bd"/>
</dbReference>
<dbReference type="PRINTS" id="PR00119">
    <property type="entry name" value="CATATPASE"/>
</dbReference>
<dbReference type="InterPro" id="IPR036412">
    <property type="entry name" value="HAD-like_sf"/>
</dbReference>
<comment type="subcellular location">
    <subcellularLocation>
        <location evidence="1">Golgi apparatus</location>
        <location evidence="1">trans-Golgi network membrane</location>
        <topology evidence="1">Multi-pass membrane protein</topology>
    </subcellularLocation>
    <subcellularLocation>
        <location evidence="15">Membrane</location>
    </subcellularLocation>
</comment>
<dbReference type="PROSITE" id="PS50846">
    <property type="entry name" value="HMA_2"/>
    <property type="match status" value="6"/>
</dbReference>
<keyword evidence="6" id="KW-0677">Repeat</keyword>
<dbReference type="GO" id="GO:0005802">
    <property type="term" value="C:trans-Golgi network"/>
    <property type="evidence" value="ECO:0007669"/>
    <property type="project" value="UniProtKB-ARBA"/>
</dbReference>
<dbReference type="CDD" id="cd02094">
    <property type="entry name" value="P-type_ATPase_Cu-like"/>
    <property type="match status" value="1"/>
</dbReference>
<dbReference type="InterPro" id="IPR036163">
    <property type="entry name" value="HMA_dom_sf"/>
</dbReference>
<keyword evidence="8" id="KW-0187">Copper transport</keyword>
<dbReference type="FunFam" id="3.30.70.100:FF:000001">
    <property type="entry name" value="ATPase copper transporting beta"/>
    <property type="match status" value="6"/>
</dbReference>
<dbReference type="InterPro" id="IPR017969">
    <property type="entry name" value="Heavy-metal-associated_CS"/>
</dbReference>
<evidence type="ECO:0000256" key="13">
    <source>
        <dbReference type="ARBA" id="ARBA00023065"/>
    </source>
</evidence>